<dbReference type="SUPFAM" id="SSF54637">
    <property type="entry name" value="Thioesterase/thiol ester dehydrase-isomerase"/>
    <property type="match status" value="1"/>
</dbReference>
<dbReference type="GO" id="GO:0016787">
    <property type="term" value="F:hydrolase activity"/>
    <property type="evidence" value="ECO:0007669"/>
    <property type="project" value="UniProtKB-KW"/>
</dbReference>
<comment type="similarity">
    <text evidence="1">Belongs to the thioesterase PaaI family.</text>
</comment>
<reference evidence="4 5" key="1">
    <citation type="submission" date="2023-10" db="EMBL/GenBank/DDBJ databases">
        <title>Bacteria for the degradation of biodegradable plastic PBAT(Polybutylene adipate terephthalate).</title>
        <authorList>
            <person name="Weon H.-Y."/>
            <person name="Yeon J."/>
        </authorList>
    </citation>
    <scope>NUCLEOTIDE SEQUENCE [LARGE SCALE GENOMIC DNA]</scope>
    <source>
        <strain evidence="4 5">SBD 7-3</strain>
    </source>
</reference>
<proteinExistence type="inferred from homology"/>
<keyword evidence="2 4" id="KW-0378">Hydrolase</keyword>
<dbReference type="InterPro" id="IPR029069">
    <property type="entry name" value="HotDog_dom_sf"/>
</dbReference>
<keyword evidence="5" id="KW-1185">Reference proteome</keyword>
<dbReference type="PANTHER" id="PTHR21660">
    <property type="entry name" value="THIOESTERASE SUPERFAMILY MEMBER-RELATED"/>
    <property type="match status" value="1"/>
</dbReference>
<organism evidence="4 5">
    <name type="scientific">Piscinibacter gummiphilus</name>
    <dbReference type="NCBI Taxonomy" id="946333"/>
    <lineage>
        <taxon>Bacteria</taxon>
        <taxon>Pseudomonadati</taxon>
        <taxon>Pseudomonadota</taxon>
        <taxon>Betaproteobacteria</taxon>
        <taxon>Burkholderiales</taxon>
        <taxon>Sphaerotilaceae</taxon>
        <taxon>Piscinibacter</taxon>
    </lineage>
</organism>
<dbReference type="RefSeq" id="WP_316699554.1">
    <property type="nucleotide sequence ID" value="NZ_CP136336.1"/>
</dbReference>
<evidence type="ECO:0000256" key="1">
    <source>
        <dbReference type="ARBA" id="ARBA00008324"/>
    </source>
</evidence>
<name>A0ABZ0CPT1_9BURK</name>
<dbReference type="InterPro" id="IPR039298">
    <property type="entry name" value="ACOT13"/>
</dbReference>
<evidence type="ECO:0000259" key="3">
    <source>
        <dbReference type="Pfam" id="PF03061"/>
    </source>
</evidence>
<dbReference type="NCBIfam" id="TIGR00369">
    <property type="entry name" value="unchar_dom_1"/>
    <property type="match status" value="1"/>
</dbReference>
<dbReference type="InterPro" id="IPR003736">
    <property type="entry name" value="PAAI_dom"/>
</dbReference>
<gene>
    <name evidence="4" type="ORF">RXV79_18525</name>
</gene>
<dbReference type="Pfam" id="PF03061">
    <property type="entry name" value="4HBT"/>
    <property type="match status" value="1"/>
</dbReference>
<evidence type="ECO:0000256" key="2">
    <source>
        <dbReference type="ARBA" id="ARBA00022801"/>
    </source>
</evidence>
<dbReference type="EMBL" id="CP136336">
    <property type="protein sequence ID" value="WOB06909.1"/>
    <property type="molecule type" value="Genomic_DNA"/>
</dbReference>
<evidence type="ECO:0000313" key="4">
    <source>
        <dbReference type="EMBL" id="WOB06909.1"/>
    </source>
</evidence>
<dbReference type="CDD" id="cd03443">
    <property type="entry name" value="PaaI_thioesterase"/>
    <property type="match status" value="1"/>
</dbReference>
<dbReference type="Gene3D" id="3.10.129.10">
    <property type="entry name" value="Hotdog Thioesterase"/>
    <property type="match status" value="1"/>
</dbReference>
<sequence length="145" mass="15303">MSQNEHHRETDAVAELSTLLAAQPKAACASLTSFEVVAADLGAGFVRLRFAEQPAFSNHYGNIQGGLGMALIDVLASVAAYAKLRQWCPTVEMKALFVAPAKLGQCEGEARVIKAGKTFAFLEAQLWGADGELAIHATATVSVKA</sequence>
<feature type="domain" description="Thioesterase" evidence="3">
    <location>
        <begin position="60"/>
        <end position="134"/>
    </location>
</feature>
<dbReference type="EC" id="3.1.2.-" evidence="4"/>
<dbReference type="Proteomes" id="UP001303946">
    <property type="component" value="Chromosome"/>
</dbReference>
<evidence type="ECO:0000313" key="5">
    <source>
        <dbReference type="Proteomes" id="UP001303946"/>
    </source>
</evidence>
<dbReference type="InterPro" id="IPR006683">
    <property type="entry name" value="Thioestr_dom"/>
</dbReference>
<dbReference type="PANTHER" id="PTHR21660:SF1">
    <property type="entry name" value="ACYL-COENZYME A THIOESTERASE 13"/>
    <property type="match status" value="1"/>
</dbReference>
<accession>A0ABZ0CPT1</accession>
<protein>
    <submittedName>
        <fullName evidence="4">PaaI family thioesterase</fullName>
        <ecNumber evidence="4">3.1.2.-</ecNumber>
    </submittedName>
</protein>